<dbReference type="AlphaFoldDB" id="A0A5J4VLZ5"/>
<organism evidence="1 2">
    <name type="scientific">Streblomastix strix</name>
    <dbReference type="NCBI Taxonomy" id="222440"/>
    <lineage>
        <taxon>Eukaryota</taxon>
        <taxon>Metamonada</taxon>
        <taxon>Preaxostyla</taxon>
        <taxon>Oxymonadida</taxon>
        <taxon>Streblomastigidae</taxon>
        <taxon>Streblomastix</taxon>
    </lineage>
</organism>
<accession>A0A5J4VLZ5</accession>
<proteinExistence type="predicted"/>
<reference evidence="1 2" key="1">
    <citation type="submission" date="2019-03" db="EMBL/GenBank/DDBJ databases">
        <title>Single cell metagenomics reveals metabolic interactions within the superorganism composed of flagellate Streblomastix strix and complex community of Bacteroidetes bacteria on its surface.</title>
        <authorList>
            <person name="Treitli S.C."/>
            <person name="Kolisko M."/>
            <person name="Husnik F."/>
            <person name="Keeling P."/>
            <person name="Hampl V."/>
        </authorList>
    </citation>
    <scope>NUCLEOTIDE SEQUENCE [LARGE SCALE GENOMIC DNA]</scope>
    <source>
        <strain evidence="1">ST1C</strain>
    </source>
</reference>
<dbReference type="Proteomes" id="UP000324800">
    <property type="component" value="Unassembled WGS sequence"/>
</dbReference>
<evidence type="ECO:0000313" key="1">
    <source>
        <dbReference type="EMBL" id="KAA6383601.1"/>
    </source>
</evidence>
<dbReference type="EMBL" id="SNRW01006162">
    <property type="protein sequence ID" value="KAA6383601.1"/>
    <property type="molecule type" value="Genomic_DNA"/>
</dbReference>
<protein>
    <submittedName>
        <fullName evidence="1">Uncharacterized protein</fullName>
    </submittedName>
</protein>
<sequence>MDHASDYNVEEGLLSFGEFIFLELLSEMELPQDVRQFLILNKKTFKLIVHPRYARIIQSIIQITPIFIIKEAWQGRSDGNKFFHLDKNDWCTIAIDPIINEGIVRIEVLFENTGGYSRSIGFADASCSFAAGKGPWDDGNREKTVRYWGDNGDLDHITDGPKGNQKNEDGQRIAVEVDMTTVPRRATFFVDDVEQPNFVIGFPEAIRFWVQRLIQSTAKGVKGSKALEWGKEWK</sequence>
<gene>
    <name evidence="1" type="ORF">EZS28_020871</name>
</gene>
<name>A0A5J4VLZ5_9EUKA</name>
<evidence type="ECO:0000313" key="2">
    <source>
        <dbReference type="Proteomes" id="UP000324800"/>
    </source>
</evidence>
<comment type="caution">
    <text evidence="1">The sequence shown here is derived from an EMBL/GenBank/DDBJ whole genome shotgun (WGS) entry which is preliminary data.</text>
</comment>